<keyword evidence="5" id="KW-1185">Reference proteome</keyword>
<gene>
    <name evidence="4" type="ORF">NE237_024183</name>
</gene>
<evidence type="ECO:0000313" key="5">
    <source>
        <dbReference type="Proteomes" id="UP001141806"/>
    </source>
</evidence>
<proteinExistence type="predicted"/>
<feature type="domain" description="Jacalin-type lectin" evidence="3">
    <location>
        <begin position="4"/>
        <end position="148"/>
    </location>
</feature>
<comment type="caution">
    <text evidence="4">The sequence shown here is derived from an EMBL/GenBank/DDBJ whole genome shotgun (WGS) entry which is preliminary data.</text>
</comment>
<dbReference type="Pfam" id="PF01419">
    <property type="entry name" value="Jacalin"/>
    <property type="match status" value="2"/>
</dbReference>
<organism evidence="4 5">
    <name type="scientific">Protea cynaroides</name>
    <dbReference type="NCBI Taxonomy" id="273540"/>
    <lineage>
        <taxon>Eukaryota</taxon>
        <taxon>Viridiplantae</taxon>
        <taxon>Streptophyta</taxon>
        <taxon>Embryophyta</taxon>
        <taxon>Tracheophyta</taxon>
        <taxon>Spermatophyta</taxon>
        <taxon>Magnoliopsida</taxon>
        <taxon>Proteales</taxon>
        <taxon>Proteaceae</taxon>
        <taxon>Protea</taxon>
    </lineage>
</organism>
<evidence type="ECO:0000259" key="3">
    <source>
        <dbReference type="PROSITE" id="PS51752"/>
    </source>
</evidence>
<evidence type="ECO:0000256" key="2">
    <source>
        <dbReference type="SAM" id="MobiDB-lite"/>
    </source>
</evidence>
<dbReference type="GO" id="GO:0030246">
    <property type="term" value="F:carbohydrate binding"/>
    <property type="evidence" value="ECO:0007669"/>
    <property type="project" value="UniProtKB-KW"/>
</dbReference>
<reference evidence="4" key="1">
    <citation type="journal article" date="2023" name="Plant J.">
        <title>The genome of the king protea, Protea cynaroides.</title>
        <authorList>
            <person name="Chang J."/>
            <person name="Duong T.A."/>
            <person name="Schoeman C."/>
            <person name="Ma X."/>
            <person name="Roodt D."/>
            <person name="Barker N."/>
            <person name="Li Z."/>
            <person name="Van de Peer Y."/>
            <person name="Mizrachi E."/>
        </authorList>
    </citation>
    <scope>NUCLEOTIDE SEQUENCE</scope>
    <source>
        <tissue evidence="4">Young leaves</tissue>
    </source>
</reference>
<feature type="region of interest" description="Disordered" evidence="2">
    <location>
        <begin position="174"/>
        <end position="234"/>
    </location>
</feature>
<dbReference type="CDD" id="cd09612">
    <property type="entry name" value="Jacalin"/>
    <property type="match status" value="2"/>
</dbReference>
<dbReference type="Gene3D" id="2.100.10.30">
    <property type="entry name" value="Jacalin-like lectin domain"/>
    <property type="match status" value="2"/>
</dbReference>
<dbReference type="AlphaFoldDB" id="A0A9Q0HE68"/>
<dbReference type="PANTHER" id="PTHR47293:SF70">
    <property type="entry name" value="JACALIN-RELATED LECTIN 24-RELATED"/>
    <property type="match status" value="1"/>
</dbReference>
<evidence type="ECO:0000313" key="4">
    <source>
        <dbReference type="EMBL" id="KAJ4964244.1"/>
    </source>
</evidence>
<dbReference type="Proteomes" id="UP001141806">
    <property type="component" value="Unassembled WGS sequence"/>
</dbReference>
<dbReference type="SMART" id="SM00915">
    <property type="entry name" value="Jacalin"/>
    <property type="match status" value="2"/>
</dbReference>
<dbReference type="PANTHER" id="PTHR47293">
    <property type="entry name" value="JACALIN-RELATED LECTIN 3"/>
    <property type="match status" value="1"/>
</dbReference>
<dbReference type="EMBL" id="JAMYWD010000008">
    <property type="protein sequence ID" value="KAJ4964244.1"/>
    <property type="molecule type" value="Genomic_DNA"/>
</dbReference>
<feature type="compositionally biased region" description="Basic and acidic residues" evidence="2">
    <location>
        <begin position="206"/>
        <end position="225"/>
    </location>
</feature>
<dbReference type="OrthoDB" id="581739at2759"/>
<dbReference type="SUPFAM" id="SSF51101">
    <property type="entry name" value="Mannose-binding lectins"/>
    <property type="match status" value="2"/>
</dbReference>
<name>A0A9Q0HE68_9MAGN</name>
<dbReference type="InterPro" id="IPR036404">
    <property type="entry name" value="Jacalin-like_lectin_dom_sf"/>
</dbReference>
<dbReference type="InterPro" id="IPR033734">
    <property type="entry name" value="Jacalin-like_lectin_dom_plant"/>
</dbReference>
<accession>A0A9Q0HE68</accession>
<dbReference type="InterPro" id="IPR001229">
    <property type="entry name" value="Jacalin-like_lectin_dom"/>
</dbReference>
<dbReference type="PROSITE" id="PS51752">
    <property type="entry name" value="JACALIN_LECTIN"/>
    <property type="match status" value="2"/>
</dbReference>
<feature type="compositionally biased region" description="Basic and acidic residues" evidence="2">
    <location>
        <begin position="178"/>
        <end position="199"/>
    </location>
</feature>
<keyword evidence="1" id="KW-0430">Lectin</keyword>
<protein>
    <recommendedName>
        <fullName evidence="3">Jacalin-type lectin domain-containing protein</fullName>
    </recommendedName>
</protein>
<feature type="domain" description="Jacalin-type lectin" evidence="3">
    <location>
        <begin position="225"/>
        <end position="366"/>
    </location>
</feature>
<evidence type="ECO:0000256" key="1">
    <source>
        <dbReference type="ARBA" id="ARBA00022734"/>
    </source>
</evidence>
<sequence>MEMMAMVGPQGGRFGWIWDDKGAGMLTHILISYESGGINSIQTAYVLDGKLQLSDKHGGNGKIFKTVQMDYPFEFLTGIRGFTASSSTGDDIGLNCLTFVTNLRNFGPFGLEKGNAFSIEMATNRCFGGFHGRSDSNYIYSIGVYVQMDYIPLEFLTGIRGFTASSPDDDIVLKRLRRENQRPGLGRKEASRRKREDASARSNSPAEEREKKHQLEAPKKQRMETMKVGPHGGIWGESWDDKGKNLLTHIFISYESGCINSIQTAYVIGTKSYQSEKHGGSGKIFKTVELDYPTEFLTGISGFIADDDDIGLKCLTFETNLRKIGPFGNEEGTAFNIQMGTKRCFGGFHGSSDSNYIYSIGVYFTPINPVQLISIDDEFMDNLISDDLDEY</sequence>